<sequence length="236" mass="25622">MQGLELLPDAADPFKTNPPANPSNPTATTSTPQKATTSTLQRADRMESSEPKKDSTSGSDGGEKLESLPAVQFKELFRFADGLDYILMAIGSVVAVVHGRSLPIFLRFFADLVNSFGANANDIDKMMQKQVAADGGFGCKAVVGRHRKADYPPYGRDFVNHQPTGRFCNGKLATDISAAASKAESFFIQEQQSRTISMGRVMDSYFLALTAIVTGTNSRMEVKGFGRIRCAYSFAR</sequence>
<gene>
    <name evidence="5" type="ORF">D8674_019003</name>
</gene>
<name>A0A5N5GB40_9ROSA</name>
<organism evidence="5 6">
    <name type="scientific">Pyrus ussuriensis x Pyrus communis</name>
    <dbReference type="NCBI Taxonomy" id="2448454"/>
    <lineage>
        <taxon>Eukaryota</taxon>
        <taxon>Viridiplantae</taxon>
        <taxon>Streptophyta</taxon>
        <taxon>Embryophyta</taxon>
        <taxon>Tracheophyta</taxon>
        <taxon>Spermatophyta</taxon>
        <taxon>Magnoliopsida</taxon>
        <taxon>eudicotyledons</taxon>
        <taxon>Gunneridae</taxon>
        <taxon>Pentapetalae</taxon>
        <taxon>rosids</taxon>
        <taxon>fabids</taxon>
        <taxon>Rosales</taxon>
        <taxon>Rosaceae</taxon>
        <taxon>Amygdaloideae</taxon>
        <taxon>Maleae</taxon>
        <taxon>Pyrus</taxon>
    </lineage>
</organism>
<reference evidence="5 6" key="3">
    <citation type="submission" date="2019-11" db="EMBL/GenBank/DDBJ databases">
        <title>A de novo genome assembly of a pear dwarfing rootstock.</title>
        <authorList>
            <person name="Wang F."/>
            <person name="Wang J."/>
            <person name="Li S."/>
            <person name="Zhang Y."/>
            <person name="Fang M."/>
            <person name="Ma L."/>
            <person name="Zhao Y."/>
            <person name="Jiang S."/>
        </authorList>
    </citation>
    <scope>NUCLEOTIDE SEQUENCE [LARGE SCALE GENOMIC DNA]</scope>
    <source>
        <strain evidence="5">S2</strain>
        <tissue evidence="5">Leaf</tissue>
    </source>
</reference>
<accession>A0A5N5GB40</accession>
<feature type="compositionally biased region" description="Low complexity" evidence="4">
    <location>
        <begin position="23"/>
        <end position="39"/>
    </location>
</feature>
<feature type="compositionally biased region" description="Basic and acidic residues" evidence="4">
    <location>
        <begin position="42"/>
        <end position="64"/>
    </location>
</feature>
<feature type="region of interest" description="Disordered" evidence="4">
    <location>
        <begin position="1"/>
        <end position="64"/>
    </location>
</feature>
<evidence type="ECO:0000256" key="4">
    <source>
        <dbReference type="SAM" id="MobiDB-lite"/>
    </source>
</evidence>
<keyword evidence="2" id="KW-1133">Transmembrane helix</keyword>
<protein>
    <submittedName>
        <fullName evidence="5">ABC transporter B family member 1-like</fullName>
    </submittedName>
</protein>
<dbReference type="Proteomes" id="UP000327157">
    <property type="component" value="Chromosome 17"/>
</dbReference>
<reference evidence="5 6" key="1">
    <citation type="submission" date="2019-09" db="EMBL/GenBank/DDBJ databases">
        <authorList>
            <person name="Ou C."/>
        </authorList>
    </citation>
    <scope>NUCLEOTIDE SEQUENCE [LARGE SCALE GENOMIC DNA]</scope>
    <source>
        <strain evidence="5">S2</strain>
        <tissue evidence="5">Leaf</tissue>
    </source>
</reference>
<proteinExistence type="predicted"/>
<evidence type="ECO:0000313" key="6">
    <source>
        <dbReference type="Proteomes" id="UP000327157"/>
    </source>
</evidence>
<evidence type="ECO:0000256" key="1">
    <source>
        <dbReference type="ARBA" id="ARBA00022692"/>
    </source>
</evidence>
<dbReference type="InterPro" id="IPR036640">
    <property type="entry name" value="ABC1_TM_sf"/>
</dbReference>
<evidence type="ECO:0000313" key="5">
    <source>
        <dbReference type="EMBL" id="KAB2610971.1"/>
    </source>
</evidence>
<reference evidence="6" key="2">
    <citation type="submission" date="2019-10" db="EMBL/GenBank/DDBJ databases">
        <title>A de novo genome assembly of a pear dwarfing rootstock.</title>
        <authorList>
            <person name="Wang F."/>
            <person name="Wang J."/>
            <person name="Li S."/>
            <person name="Zhang Y."/>
            <person name="Fang M."/>
            <person name="Ma L."/>
            <person name="Zhao Y."/>
            <person name="Jiang S."/>
        </authorList>
    </citation>
    <scope>NUCLEOTIDE SEQUENCE [LARGE SCALE GENOMIC DNA]</scope>
</reference>
<keyword evidence="3" id="KW-0472">Membrane</keyword>
<dbReference type="GO" id="GO:0005524">
    <property type="term" value="F:ATP binding"/>
    <property type="evidence" value="ECO:0007669"/>
    <property type="project" value="InterPro"/>
</dbReference>
<dbReference type="OrthoDB" id="6500128at2759"/>
<dbReference type="EMBL" id="SMOL01000487">
    <property type="protein sequence ID" value="KAB2610971.1"/>
    <property type="molecule type" value="Genomic_DNA"/>
</dbReference>
<dbReference type="AlphaFoldDB" id="A0A5N5GB40"/>
<dbReference type="GO" id="GO:0016020">
    <property type="term" value="C:membrane"/>
    <property type="evidence" value="ECO:0007669"/>
    <property type="project" value="InterPro"/>
</dbReference>
<keyword evidence="1" id="KW-0812">Transmembrane</keyword>
<evidence type="ECO:0000256" key="2">
    <source>
        <dbReference type="ARBA" id="ARBA00022989"/>
    </source>
</evidence>
<keyword evidence="6" id="KW-1185">Reference proteome</keyword>
<dbReference type="Gene3D" id="1.20.1560.10">
    <property type="entry name" value="ABC transporter type 1, transmembrane domain"/>
    <property type="match status" value="1"/>
</dbReference>
<comment type="caution">
    <text evidence="5">The sequence shown here is derived from an EMBL/GenBank/DDBJ whole genome shotgun (WGS) entry which is preliminary data.</text>
</comment>
<evidence type="ECO:0000256" key="3">
    <source>
        <dbReference type="ARBA" id="ARBA00023136"/>
    </source>
</evidence>